<reference evidence="5 6" key="1">
    <citation type="submission" date="2016-05" db="EMBL/GenBank/DDBJ databases">
        <title>A degradative enzymes factory behind the ericoid mycorrhizal symbiosis.</title>
        <authorList>
            <consortium name="DOE Joint Genome Institute"/>
            <person name="Martino E."/>
            <person name="Morin E."/>
            <person name="Grelet G."/>
            <person name="Kuo A."/>
            <person name="Kohler A."/>
            <person name="Daghino S."/>
            <person name="Barry K."/>
            <person name="Choi C."/>
            <person name="Cichocki N."/>
            <person name="Clum A."/>
            <person name="Copeland A."/>
            <person name="Hainaut M."/>
            <person name="Haridas S."/>
            <person name="Labutti K."/>
            <person name="Lindquist E."/>
            <person name="Lipzen A."/>
            <person name="Khouja H.-R."/>
            <person name="Murat C."/>
            <person name="Ohm R."/>
            <person name="Olson A."/>
            <person name="Spatafora J."/>
            <person name="Veneault-Fourrey C."/>
            <person name="Henrissat B."/>
            <person name="Grigoriev I."/>
            <person name="Martin F."/>
            <person name="Perotto S."/>
        </authorList>
    </citation>
    <scope>NUCLEOTIDE SEQUENCE [LARGE SCALE GENOMIC DNA]</scope>
    <source>
        <strain evidence="5 6">UAMH 7357</strain>
    </source>
</reference>
<keyword evidence="4" id="KW-0472">Membrane</keyword>
<keyword evidence="1 2" id="KW-0224">Dipeptidase</keyword>
<accession>A0A2J6PGQ3</accession>
<keyword evidence="2" id="KW-0479">Metal-binding</keyword>
<dbReference type="EMBL" id="KZ613534">
    <property type="protein sequence ID" value="PMD13231.1"/>
    <property type="molecule type" value="Genomic_DNA"/>
</dbReference>
<keyword evidence="6" id="KW-1185">Reference proteome</keyword>
<gene>
    <name evidence="5" type="ORF">NA56DRAFT_586019</name>
</gene>
<keyword evidence="2" id="KW-0645">Protease</keyword>
<name>A0A2J6PGQ3_9HELO</name>
<comment type="catalytic activity">
    <reaction evidence="2">
        <text>an L-aminoacyl-L-amino acid + H2O = 2 an L-alpha-amino acid</text>
        <dbReference type="Rhea" id="RHEA:48940"/>
        <dbReference type="ChEBI" id="CHEBI:15377"/>
        <dbReference type="ChEBI" id="CHEBI:59869"/>
        <dbReference type="ChEBI" id="CHEBI:77460"/>
        <dbReference type="EC" id="3.4.13.19"/>
    </reaction>
</comment>
<dbReference type="Pfam" id="PF01244">
    <property type="entry name" value="Peptidase_M19"/>
    <property type="match status" value="1"/>
</dbReference>
<evidence type="ECO:0000313" key="6">
    <source>
        <dbReference type="Proteomes" id="UP000235672"/>
    </source>
</evidence>
<evidence type="ECO:0000256" key="1">
    <source>
        <dbReference type="ARBA" id="ARBA00022997"/>
    </source>
</evidence>
<sequence>MSYYSEQDPLLPNDKQAPEIQGSRPQSLKDVTVAEAERGEISRNDDIPARIAFNDILIMMLGLCFFLVLGFMFVPDDALDGWQPGRRTIEQRVNLILTSTPLIDGHNDLAILITFLTQNQIYGDEFKKPFENGGLAQHVDLPRLKQGMVGGAFWSAFVPCPDDQYPDRLSSITSVKFSLTQIDLLIRLQQAYPAHFSIPPNSTTALSYFKKGQMISPIAIEGLHQIGDSISNLRLFYSLGVRYATLTHNCHNPYADAAITQLSDGSSGVGEPRWGGVSPAGREAVKEMNRLGMIVDLSHVSPATMRDVLGASDEWEGSAAPIIYSHSSAHALCPHPRNVPDDILKLVKKNNGVVMVNFAPDFVSCTANLDNKTGMPDFYPQNNTLAHVVSHIIHIGNLIGYDHAGLGSDFDGIPNTPVGLEDVSKFPDLVAEMLRRGVSDDDAAKVVGGNVLRVWRDVDAVALKIQKAGVKPVEDKFKIRALSKFEL</sequence>
<dbReference type="EC" id="3.4.13.19" evidence="2"/>
<comment type="cofactor">
    <cofactor evidence="2">
        <name>Zn(2+)</name>
        <dbReference type="ChEBI" id="CHEBI:29105"/>
    </cofactor>
</comment>
<proteinExistence type="inferred from homology"/>
<dbReference type="OrthoDB" id="445695at2759"/>
<dbReference type="InterPro" id="IPR032466">
    <property type="entry name" value="Metal_Hydrolase"/>
</dbReference>
<organism evidence="5 6">
    <name type="scientific">Hyaloscypha hepaticicola</name>
    <dbReference type="NCBI Taxonomy" id="2082293"/>
    <lineage>
        <taxon>Eukaryota</taxon>
        <taxon>Fungi</taxon>
        <taxon>Dikarya</taxon>
        <taxon>Ascomycota</taxon>
        <taxon>Pezizomycotina</taxon>
        <taxon>Leotiomycetes</taxon>
        <taxon>Helotiales</taxon>
        <taxon>Hyaloscyphaceae</taxon>
        <taxon>Hyaloscypha</taxon>
    </lineage>
</organism>
<evidence type="ECO:0000256" key="4">
    <source>
        <dbReference type="SAM" id="Phobius"/>
    </source>
</evidence>
<keyword evidence="4" id="KW-0812">Transmembrane</keyword>
<dbReference type="PROSITE" id="PS51365">
    <property type="entry name" value="RENAL_DIPEPTIDASE_2"/>
    <property type="match status" value="1"/>
</dbReference>
<keyword evidence="2" id="KW-0378">Hydrolase</keyword>
<keyword evidence="2" id="KW-0862">Zinc</keyword>
<evidence type="ECO:0000256" key="3">
    <source>
        <dbReference type="SAM" id="MobiDB-lite"/>
    </source>
</evidence>
<feature type="region of interest" description="Disordered" evidence="3">
    <location>
        <begin position="1"/>
        <end position="29"/>
    </location>
</feature>
<dbReference type="STRING" id="1745343.A0A2J6PGQ3"/>
<dbReference type="AlphaFoldDB" id="A0A2J6PGQ3"/>
<evidence type="ECO:0000313" key="5">
    <source>
        <dbReference type="EMBL" id="PMD13231.1"/>
    </source>
</evidence>
<feature type="transmembrane region" description="Helical" evidence="4">
    <location>
        <begin position="51"/>
        <end position="74"/>
    </location>
</feature>
<protein>
    <recommendedName>
        <fullName evidence="2">Dipeptidase</fullName>
        <ecNumber evidence="2">3.4.13.19</ecNumber>
    </recommendedName>
</protein>
<dbReference type="Proteomes" id="UP000235672">
    <property type="component" value="Unassembled WGS sequence"/>
</dbReference>
<dbReference type="PANTHER" id="PTHR10443">
    <property type="entry name" value="MICROSOMAL DIPEPTIDASE"/>
    <property type="match status" value="1"/>
</dbReference>
<keyword evidence="4" id="KW-1133">Transmembrane helix</keyword>
<dbReference type="GO" id="GO:0006508">
    <property type="term" value="P:proteolysis"/>
    <property type="evidence" value="ECO:0007669"/>
    <property type="project" value="UniProtKB-KW"/>
</dbReference>
<dbReference type="CDD" id="cd01301">
    <property type="entry name" value="rDP_like"/>
    <property type="match status" value="1"/>
</dbReference>
<dbReference type="GO" id="GO:0070573">
    <property type="term" value="F:metallodipeptidase activity"/>
    <property type="evidence" value="ECO:0007669"/>
    <property type="project" value="InterPro"/>
</dbReference>
<comment type="similarity">
    <text evidence="2">Belongs to the metallo-dependent hydrolases superfamily. Peptidase M19 family.</text>
</comment>
<dbReference type="PANTHER" id="PTHR10443:SF12">
    <property type="entry name" value="DIPEPTIDASE"/>
    <property type="match status" value="1"/>
</dbReference>
<dbReference type="InterPro" id="IPR008257">
    <property type="entry name" value="Pept_M19"/>
</dbReference>
<keyword evidence="2" id="KW-0482">Metalloprotease</keyword>
<evidence type="ECO:0000256" key="2">
    <source>
        <dbReference type="RuleBase" id="RU341113"/>
    </source>
</evidence>
<dbReference type="SUPFAM" id="SSF51556">
    <property type="entry name" value="Metallo-dependent hydrolases"/>
    <property type="match status" value="1"/>
</dbReference>
<dbReference type="GO" id="GO:0046872">
    <property type="term" value="F:metal ion binding"/>
    <property type="evidence" value="ECO:0007669"/>
    <property type="project" value="UniProtKB-UniRule"/>
</dbReference>
<dbReference type="Gene3D" id="3.20.20.140">
    <property type="entry name" value="Metal-dependent hydrolases"/>
    <property type="match status" value="1"/>
</dbReference>